<keyword evidence="1" id="KW-0808">Transferase</keyword>
<evidence type="ECO:0000313" key="2">
    <source>
        <dbReference type="Proteomes" id="UP001623553"/>
    </source>
</evidence>
<dbReference type="RefSeq" id="WP_406800544.1">
    <property type="nucleotide sequence ID" value="NZ_JBEWZF010000002.1"/>
</dbReference>
<dbReference type="Gene3D" id="3.40.50.150">
    <property type="entry name" value="Vaccinia Virus protein VP39"/>
    <property type="match status" value="1"/>
</dbReference>
<proteinExistence type="predicted"/>
<dbReference type="GO" id="GO:0032259">
    <property type="term" value="P:methylation"/>
    <property type="evidence" value="ECO:0007669"/>
    <property type="project" value="UniProtKB-KW"/>
</dbReference>
<dbReference type="Pfam" id="PF13489">
    <property type="entry name" value="Methyltransf_23"/>
    <property type="match status" value="1"/>
</dbReference>
<gene>
    <name evidence="1" type="ORF">AAE961_07725</name>
</gene>
<organism evidence="1 2">
    <name type="scientific">Aquirufa novilacunae</name>
    <dbReference type="NCBI Taxonomy" id="3139305"/>
    <lineage>
        <taxon>Bacteria</taxon>
        <taxon>Pseudomonadati</taxon>
        <taxon>Bacteroidota</taxon>
        <taxon>Cytophagia</taxon>
        <taxon>Cytophagales</taxon>
        <taxon>Flectobacillaceae</taxon>
        <taxon>Aquirufa</taxon>
    </lineage>
</organism>
<keyword evidence="1" id="KW-0489">Methyltransferase</keyword>
<evidence type="ECO:0000313" key="1">
    <source>
        <dbReference type="EMBL" id="MFL0298756.1"/>
    </source>
</evidence>
<dbReference type="GO" id="GO:0008168">
    <property type="term" value="F:methyltransferase activity"/>
    <property type="evidence" value="ECO:0007669"/>
    <property type="project" value="UniProtKB-KW"/>
</dbReference>
<dbReference type="Proteomes" id="UP001623553">
    <property type="component" value="Unassembled WGS sequence"/>
</dbReference>
<reference evidence="1 2" key="1">
    <citation type="submission" date="2024-07" db="EMBL/GenBank/DDBJ databases">
        <authorList>
            <person name="Pitt A."/>
            <person name="Hahn M.W."/>
        </authorList>
    </citation>
    <scope>NUCLEOTIDE SEQUENCE [LARGE SCALE GENOMIC DNA]</scope>
    <source>
        <strain evidence="1 2">2-BAHN-186B</strain>
    </source>
</reference>
<dbReference type="InterPro" id="IPR029063">
    <property type="entry name" value="SAM-dependent_MTases_sf"/>
</dbReference>
<accession>A0ABW8U672</accession>
<protein>
    <submittedName>
        <fullName evidence="1">Methyltransferase domain-containing protein</fullName>
    </submittedName>
</protein>
<comment type="caution">
    <text evidence="1">The sequence shown here is derived from an EMBL/GenBank/DDBJ whole genome shotgun (WGS) entry which is preliminary data.</text>
</comment>
<keyword evidence="2" id="KW-1185">Reference proteome</keyword>
<dbReference type="SUPFAM" id="SSF53335">
    <property type="entry name" value="S-adenosyl-L-methionine-dependent methyltransferases"/>
    <property type="match status" value="1"/>
</dbReference>
<dbReference type="EMBL" id="JBEWZF010000002">
    <property type="protein sequence ID" value="MFL0298756.1"/>
    <property type="molecule type" value="Genomic_DNA"/>
</dbReference>
<sequence>MNIQNSLKEKNGRLHVACGAKNYKEYVNVDLFDFDARDTSRDGSSYDFKEDLTRLDSIENGSVSEILFIHGFEHFARYDAIHILRNWYEKLESGGIVHCEMPDFDRVFLLSFLPKWVMNRNSKRYNKSIAHDMFYGNQWSGLDYETHRYLWSKHEFRTVLEELGFTIQYSGNAAFFHVPFRDLIIVASKGDVPHTAWKTRLIGGVERKLSLLHRLKRIYGGLIKIFF</sequence>
<name>A0ABW8U672_9BACT</name>